<reference evidence="1" key="2">
    <citation type="submission" date="2022-06" db="EMBL/GenBank/DDBJ databases">
        <title>Thermospira aquatica gen. nov., sp. nov.</title>
        <authorList>
            <person name="Ben Ali Gam Z."/>
            <person name="Labat M."/>
        </authorList>
    </citation>
    <scope>NUCLEOTIDE SEQUENCE</scope>
    <source>
        <strain evidence="1">F1F22</strain>
    </source>
</reference>
<organism evidence="1 2">
    <name type="scientific">Thermospira aquatica</name>
    <dbReference type="NCBI Taxonomy" id="2828656"/>
    <lineage>
        <taxon>Bacteria</taxon>
        <taxon>Pseudomonadati</taxon>
        <taxon>Spirochaetota</taxon>
        <taxon>Spirochaetia</taxon>
        <taxon>Brevinematales</taxon>
        <taxon>Thermospiraceae</taxon>
        <taxon>Thermospira</taxon>
    </lineage>
</organism>
<dbReference type="EMBL" id="CP073355">
    <property type="protein sequence ID" value="URA09499.1"/>
    <property type="molecule type" value="Genomic_DNA"/>
</dbReference>
<dbReference type="InterPro" id="IPR018708">
    <property type="entry name" value="DUF2225"/>
</dbReference>
<sequence>MPEDVTFFSKEEITCPVCGTNFHREELLTGRGRLNAGKLTEELRRLYIPTQKYGAINPLIYPVTVCPNCLFASADEDFEKLPPKMVSKVAEYRDVRAKYIVKIFGRIPDYTMKRDLVAGTASYILAISSYGFFEPRKFSPTIKRGIYSLRTAWLMRDLYEQTKDNRYQELSEIFYKKAAEFYELAMDRQAKAIEPLESCKNLGPDTDHNYGYQGVLYILGMLKYKMSVFIEDPYEKIKVYEEVKRILSKVYGLGKKKKDTPEILLNLSREVRDKINTELTTLEVQLGVQSDHSMDGEE</sequence>
<accession>A0AAX3BBD9</accession>
<protein>
    <submittedName>
        <fullName evidence="1">DUF2225 domain-containing protein</fullName>
    </submittedName>
</protein>
<keyword evidence="2" id="KW-1185">Reference proteome</keyword>
<gene>
    <name evidence="1" type="ORF">KDW03_08360</name>
</gene>
<dbReference type="Proteomes" id="UP001056539">
    <property type="component" value="Chromosome"/>
</dbReference>
<dbReference type="Pfam" id="PF09986">
    <property type="entry name" value="DUF2225"/>
    <property type="match status" value="1"/>
</dbReference>
<evidence type="ECO:0000313" key="1">
    <source>
        <dbReference type="EMBL" id="URA09499.1"/>
    </source>
</evidence>
<reference evidence="1" key="1">
    <citation type="submission" date="2021-04" db="EMBL/GenBank/DDBJ databases">
        <authorList>
            <person name="Postec A."/>
        </authorList>
    </citation>
    <scope>NUCLEOTIDE SEQUENCE</scope>
    <source>
        <strain evidence="1">F1F22</strain>
    </source>
</reference>
<name>A0AAX3BBD9_9SPIR</name>
<proteinExistence type="predicted"/>
<evidence type="ECO:0000313" key="2">
    <source>
        <dbReference type="Proteomes" id="UP001056539"/>
    </source>
</evidence>
<dbReference type="AlphaFoldDB" id="A0AAX3BBD9"/>
<dbReference type="KEGG" id="taqu:KDW03_08360"/>
<dbReference type="RefSeq" id="WP_271434629.1">
    <property type="nucleotide sequence ID" value="NZ_CP073355.1"/>
</dbReference>